<dbReference type="Proteomes" id="UP000023152">
    <property type="component" value="Unassembled WGS sequence"/>
</dbReference>
<organism evidence="2 3">
    <name type="scientific">Reticulomyxa filosa</name>
    <dbReference type="NCBI Taxonomy" id="46433"/>
    <lineage>
        <taxon>Eukaryota</taxon>
        <taxon>Sar</taxon>
        <taxon>Rhizaria</taxon>
        <taxon>Retaria</taxon>
        <taxon>Foraminifera</taxon>
        <taxon>Monothalamids</taxon>
        <taxon>Reticulomyxidae</taxon>
        <taxon>Reticulomyxa</taxon>
    </lineage>
</organism>
<dbReference type="InterPro" id="IPR035899">
    <property type="entry name" value="DBL_dom_sf"/>
</dbReference>
<protein>
    <recommendedName>
        <fullName evidence="1">DH domain-containing protein</fullName>
    </recommendedName>
</protein>
<dbReference type="GO" id="GO:0005085">
    <property type="term" value="F:guanyl-nucleotide exchange factor activity"/>
    <property type="evidence" value="ECO:0007669"/>
    <property type="project" value="InterPro"/>
</dbReference>
<comment type="caution">
    <text evidence="2">The sequence shown here is derived from an EMBL/GenBank/DDBJ whole genome shotgun (WGS) entry which is preliminary data.</text>
</comment>
<gene>
    <name evidence="2" type="ORF">RFI_13645</name>
</gene>
<accession>X6NB72</accession>
<dbReference type="EMBL" id="ASPP01009870">
    <property type="protein sequence ID" value="ETO23535.1"/>
    <property type="molecule type" value="Genomic_DNA"/>
</dbReference>
<dbReference type="SUPFAM" id="SSF48065">
    <property type="entry name" value="DBL homology domain (DH-domain)"/>
    <property type="match status" value="1"/>
</dbReference>
<evidence type="ECO:0000313" key="3">
    <source>
        <dbReference type="Proteomes" id="UP000023152"/>
    </source>
</evidence>
<feature type="non-terminal residue" evidence="2">
    <location>
        <position position="170"/>
    </location>
</feature>
<dbReference type="Gene3D" id="1.20.900.10">
    <property type="entry name" value="Dbl homology (DH) domain"/>
    <property type="match status" value="1"/>
</dbReference>
<evidence type="ECO:0000259" key="1">
    <source>
        <dbReference type="PROSITE" id="PS50010"/>
    </source>
</evidence>
<sequence>MFSPPVSSVSVAQTFNQIHNGSPHYLDDEEFPLTEEDETGKHGHTNTQELDTPEFERNLHKKREDGIMQLITSEKQYVSELGQLNDNFIRPFETVYQTAGQVNPSATASVSASASASSNNVEINASVLSEAYYHILFDSILAIYDVNLKLYRSLEERFSKWDQQTSLIGD</sequence>
<name>X6NB72_RETFI</name>
<evidence type="ECO:0000313" key="2">
    <source>
        <dbReference type="EMBL" id="ETO23535.1"/>
    </source>
</evidence>
<dbReference type="InterPro" id="IPR000219">
    <property type="entry name" value="DH_dom"/>
</dbReference>
<dbReference type="AlphaFoldDB" id="X6NB72"/>
<keyword evidence="3" id="KW-1185">Reference proteome</keyword>
<dbReference type="PROSITE" id="PS50010">
    <property type="entry name" value="DH_2"/>
    <property type="match status" value="1"/>
</dbReference>
<dbReference type="Pfam" id="PF00621">
    <property type="entry name" value="RhoGEF"/>
    <property type="match status" value="1"/>
</dbReference>
<feature type="domain" description="DH" evidence="1">
    <location>
        <begin position="62"/>
        <end position="170"/>
    </location>
</feature>
<reference evidence="2 3" key="1">
    <citation type="journal article" date="2013" name="Curr. Biol.">
        <title>The Genome of the Foraminiferan Reticulomyxa filosa.</title>
        <authorList>
            <person name="Glockner G."/>
            <person name="Hulsmann N."/>
            <person name="Schleicher M."/>
            <person name="Noegel A.A."/>
            <person name="Eichinger L."/>
            <person name="Gallinger C."/>
            <person name="Pawlowski J."/>
            <person name="Sierra R."/>
            <person name="Euteneuer U."/>
            <person name="Pillet L."/>
            <person name="Moustafa A."/>
            <person name="Platzer M."/>
            <person name="Groth M."/>
            <person name="Szafranski K."/>
            <person name="Schliwa M."/>
        </authorList>
    </citation>
    <scope>NUCLEOTIDE SEQUENCE [LARGE SCALE GENOMIC DNA]</scope>
</reference>
<proteinExistence type="predicted"/>